<evidence type="ECO:0000313" key="7">
    <source>
        <dbReference type="EMBL" id="MBF4501047.1"/>
    </source>
</evidence>
<keyword evidence="8" id="KW-1185">Reference proteome</keyword>
<keyword evidence="3" id="KW-0010">Activator</keyword>
<dbReference type="CDD" id="cd01106">
    <property type="entry name" value="HTH_TipAL-Mta"/>
    <property type="match status" value="1"/>
</dbReference>
<sequence length="236" mass="27888">MYIQQVAALANVSVRTLHHYDEIGLLRPNRLANGYRHYDDKHIERLQRILFYRALHMPLEQIQRLLNEEQNELETLQKQREKLIKQRDAYDELIATIEKTIRTYEGENTMTNEERFEGMNFNDDPYREEAEQKWGKSAVDWARQSVAGREQEVKEQMQTIFKRYASLVGTEPQGEEAQAVTKEWYELLNTLGDYPLSTFHALGEMYVQDERFKANLDQLGDGVAQFMRDAMQQYKG</sequence>
<dbReference type="Pfam" id="PF07739">
    <property type="entry name" value="TipAS"/>
    <property type="match status" value="1"/>
</dbReference>
<dbReference type="InterPro" id="IPR047057">
    <property type="entry name" value="MerR_fam"/>
</dbReference>
<dbReference type="Pfam" id="PF13411">
    <property type="entry name" value="MerR_1"/>
    <property type="match status" value="1"/>
</dbReference>
<dbReference type="EMBL" id="JADKPV010000002">
    <property type="protein sequence ID" value="MBF4501047.1"/>
    <property type="molecule type" value="Genomic_DNA"/>
</dbReference>
<keyword evidence="1" id="KW-0805">Transcription regulation</keyword>
<evidence type="ECO:0000256" key="5">
    <source>
        <dbReference type="SAM" id="Coils"/>
    </source>
</evidence>
<dbReference type="SMART" id="SM00422">
    <property type="entry name" value="HTH_MERR"/>
    <property type="match status" value="1"/>
</dbReference>
<evidence type="ECO:0000259" key="6">
    <source>
        <dbReference type="PROSITE" id="PS50937"/>
    </source>
</evidence>
<evidence type="ECO:0000256" key="4">
    <source>
        <dbReference type="ARBA" id="ARBA00023163"/>
    </source>
</evidence>
<dbReference type="SUPFAM" id="SSF46955">
    <property type="entry name" value="Putative DNA-binding domain"/>
    <property type="match status" value="1"/>
</dbReference>
<reference evidence="7" key="1">
    <citation type="submission" date="2020-11" db="EMBL/GenBank/DDBJ databases">
        <title>Multidrug resistant novel bacterium Savagea serpentis sp. nov., isolated from the scats of a vine snake (Ahaetulla nasuta).</title>
        <authorList>
            <person name="Venkata Ramana V."/>
            <person name="Vikas Patil S."/>
            <person name="Yogita Lugani V."/>
        </authorList>
    </citation>
    <scope>NUCLEOTIDE SEQUENCE</scope>
    <source>
        <strain evidence="7">SN6</strain>
    </source>
</reference>
<dbReference type="InterPro" id="IPR000551">
    <property type="entry name" value="MerR-type_HTH_dom"/>
</dbReference>
<comment type="caution">
    <text evidence="7">The sequence shown here is derived from an EMBL/GenBank/DDBJ whole genome shotgun (WGS) entry which is preliminary data.</text>
</comment>
<evidence type="ECO:0000256" key="3">
    <source>
        <dbReference type="ARBA" id="ARBA00023159"/>
    </source>
</evidence>
<protein>
    <submittedName>
        <fullName evidence="7">MerR family transcriptional regulator</fullName>
    </submittedName>
</protein>
<keyword evidence="4" id="KW-0804">Transcription</keyword>
<keyword evidence="5" id="KW-0175">Coiled coil</keyword>
<gene>
    <name evidence="7" type="ORF">IRY55_06685</name>
</gene>
<name>A0A8J7G445_9BACL</name>
<dbReference type="PROSITE" id="PS50937">
    <property type="entry name" value="HTH_MERR_2"/>
    <property type="match status" value="1"/>
</dbReference>
<dbReference type="InterPro" id="IPR036244">
    <property type="entry name" value="TipA-like_antibiotic-bd"/>
</dbReference>
<proteinExistence type="predicted"/>
<organism evidence="7 8">
    <name type="scientific">Savagea serpentis</name>
    <dbReference type="NCBI Taxonomy" id="2785297"/>
    <lineage>
        <taxon>Bacteria</taxon>
        <taxon>Bacillati</taxon>
        <taxon>Bacillota</taxon>
        <taxon>Bacilli</taxon>
        <taxon>Bacillales</taxon>
        <taxon>Caryophanaceae</taxon>
        <taxon>Savagea</taxon>
    </lineage>
</organism>
<dbReference type="AlphaFoldDB" id="A0A8J7G445"/>
<dbReference type="Gene3D" id="1.10.1660.10">
    <property type="match status" value="1"/>
</dbReference>
<evidence type="ECO:0000256" key="1">
    <source>
        <dbReference type="ARBA" id="ARBA00023015"/>
    </source>
</evidence>
<dbReference type="InterPro" id="IPR012925">
    <property type="entry name" value="TipAS_dom"/>
</dbReference>
<dbReference type="PANTHER" id="PTHR30204:SF90">
    <property type="entry name" value="HTH-TYPE TRANSCRIPTIONAL ACTIVATOR MTA"/>
    <property type="match status" value="1"/>
</dbReference>
<evidence type="ECO:0000256" key="2">
    <source>
        <dbReference type="ARBA" id="ARBA00023125"/>
    </source>
</evidence>
<dbReference type="SUPFAM" id="SSF89082">
    <property type="entry name" value="Antibiotic binding domain of TipA-like multidrug resistance regulators"/>
    <property type="match status" value="1"/>
</dbReference>
<feature type="coiled-coil region" evidence="5">
    <location>
        <begin position="59"/>
        <end position="96"/>
    </location>
</feature>
<dbReference type="GO" id="GO:0003677">
    <property type="term" value="F:DNA binding"/>
    <property type="evidence" value="ECO:0007669"/>
    <property type="project" value="UniProtKB-KW"/>
</dbReference>
<feature type="domain" description="HTH merR-type" evidence="6">
    <location>
        <begin position="1"/>
        <end position="68"/>
    </location>
</feature>
<dbReference type="Proteomes" id="UP000622653">
    <property type="component" value="Unassembled WGS sequence"/>
</dbReference>
<dbReference type="InterPro" id="IPR009061">
    <property type="entry name" value="DNA-bd_dom_put_sf"/>
</dbReference>
<accession>A0A8J7G445</accession>
<keyword evidence="2" id="KW-0238">DNA-binding</keyword>
<dbReference type="GO" id="GO:0003700">
    <property type="term" value="F:DNA-binding transcription factor activity"/>
    <property type="evidence" value="ECO:0007669"/>
    <property type="project" value="InterPro"/>
</dbReference>
<evidence type="ECO:0000313" key="8">
    <source>
        <dbReference type="Proteomes" id="UP000622653"/>
    </source>
</evidence>
<dbReference type="RefSeq" id="WP_194562530.1">
    <property type="nucleotide sequence ID" value="NZ_JADKPV010000002.1"/>
</dbReference>
<dbReference type="PANTHER" id="PTHR30204">
    <property type="entry name" value="REDOX-CYCLING DRUG-SENSING TRANSCRIPTIONAL ACTIVATOR SOXR"/>
    <property type="match status" value="1"/>
</dbReference>
<dbReference type="Gene3D" id="1.10.490.50">
    <property type="entry name" value="Antibiotic binding domain of TipA-like multidrug resistance regulators"/>
    <property type="match status" value="1"/>
</dbReference>